<proteinExistence type="predicted"/>
<dbReference type="InterPro" id="IPR050334">
    <property type="entry name" value="Molybdenum_import_ModC"/>
</dbReference>
<accession>A0A9D1ZEV3</accession>
<evidence type="ECO:0000259" key="3">
    <source>
        <dbReference type="PROSITE" id="PS50893"/>
    </source>
</evidence>
<dbReference type="InterPro" id="IPR003439">
    <property type="entry name" value="ABC_transporter-like_ATP-bd"/>
</dbReference>
<dbReference type="InterPro" id="IPR017871">
    <property type="entry name" value="ABC_transporter-like_CS"/>
</dbReference>
<reference evidence="4" key="2">
    <citation type="submission" date="2021-04" db="EMBL/GenBank/DDBJ databases">
        <authorList>
            <person name="Gilroy R."/>
        </authorList>
    </citation>
    <scope>NUCLEOTIDE SEQUENCE</scope>
    <source>
        <strain evidence="4">ChiHjej10B9-743</strain>
    </source>
</reference>
<name>A0A9D1ZEV3_9ACTN</name>
<dbReference type="PANTHER" id="PTHR43514:SF1">
    <property type="entry name" value="SULFATE_THIOSULFATE IMPORT ATP-BINDING PROTEIN CYSA"/>
    <property type="match status" value="1"/>
</dbReference>
<sequence length="366" mass="39145">MSLSVDVRKRLGSFSLDVSFEVADSREICALLGPSGCGKSLTLKCVAGVLAPDEGRIVLNDRVLFDSAAGVNLPPQRRRVGYLFQQYALFPTMTVEQNIGAGAVGVSREERARRVAEQVRAFHLEGLERLRPAQLSGGQQQRVALARILVGSPELILLDEPFSALDGHLRWEFEMMLSDVLRDFPGGAVFVSHNRDEVYRMCDTVCVVSEGRSEEKLTISQLFSTPRTLAAALISGCKNVSRARAVAAGEGGGATAALRCADWGVTLTTSLAVGAGVTHVGLRAHYLRVFADPAEAAGLPNQIPCAVDRVIDSTFSTIVMLRTPGGGLLRYECEKDVWSRLACADELTVSVDPSVVMPLAGGGSDA</sequence>
<evidence type="ECO:0000256" key="1">
    <source>
        <dbReference type="ARBA" id="ARBA00022741"/>
    </source>
</evidence>
<dbReference type="SUPFAM" id="SSF52540">
    <property type="entry name" value="P-loop containing nucleoside triphosphate hydrolases"/>
    <property type="match status" value="1"/>
</dbReference>
<dbReference type="PROSITE" id="PS00211">
    <property type="entry name" value="ABC_TRANSPORTER_1"/>
    <property type="match status" value="1"/>
</dbReference>
<gene>
    <name evidence="4" type="ORF">IAA42_06415</name>
</gene>
<evidence type="ECO:0000313" key="4">
    <source>
        <dbReference type="EMBL" id="HIY80048.1"/>
    </source>
</evidence>
<dbReference type="InterPro" id="IPR003593">
    <property type="entry name" value="AAA+_ATPase"/>
</dbReference>
<dbReference type="EMBL" id="DXCP01000047">
    <property type="protein sequence ID" value="HIY80048.1"/>
    <property type="molecule type" value="Genomic_DNA"/>
</dbReference>
<dbReference type="GO" id="GO:0016887">
    <property type="term" value="F:ATP hydrolysis activity"/>
    <property type="evidence" value="ECO:0007669"/>
    <property type="project" value="InterPro"/>
</dbReference>
<dbReference type="GO" id="GO:0005524">
    <property type="term" value="F:ATP binding"/>
    <property type="evidence" value="ECO:0007669"/>
    <property type="project" value="UniProtKB-KW"/>
</dbReference>
<keyword evidence="1" id="KW-0547">Nucleotide-binding</keyword>
<dbReference type="PROSITE" id="PS50893">
    <property type="entry name" value="ABC_TRANSPORTER_2"/>
    <property type="match status" value="1"/>
</dbReference>
<comment type="caution">
    <text evidence="4">The sequence shown here is derived from an EMBL/GenBank/DDBJ whole genome shotgun (WGS) entry which is preliminary data.</text>
</comment>
<feature type="domain" description="ABC transporter" evidence="3">
    <location>
        <begin position="1"/>
        <end position="235"/>
    </location>
</feature>
<dbReference type="AlphaFoldDB" id="A0A9D1ZEV3"/>
<dbReference type="Proteomes" id="UP000824133">
    <property type="component" value="Unassembled WGS sequence"/>
</dbReference>
<dbReference type="Gene3D" id="3.40.50.300">
    <property type="entry name" value="P-loop containing nucleotide triphosphate hydrolases"/>
    <property type="match status" value="1"/>
</dbReference>
<evidence type="ECO:0000313" key="5">
    <source>
        <dbReference type="Proteomes" id="UP000824133"/>
    </source>
</evidence>
<dbReference type="PANTHER" id="PTHR43514">
    <property type="entry name" value="ABC TRANSPORTER I FAMILY MEMBER 10"/>
    <property type="match status" value="1"/>
</dbReference>
<keyword evidence="2 4" id="KW-0067">ATP-binding</keyword>
<dbReference type="SMART" id="SM00382">
    <property type="entry name" value="AAA"/>
    <property type="match status" value="1"/>
</dbReference>
<protein>
    <submittedName>
        <fullName evidence="4">ATP-binding cassette domain-containing protein</fullName>
    </submittedName>
</protein>
<organism evidence="4 5">
    <name type="scientific">Candidatus Olsenella excrementavium</name>
    <dbReference type="NCBI Taxonomy" id="2838709"/>
    <lineage>
        <taxon>Bacteria</taxon>
        <taxon>Bacillati</taxon>
        <taxon>Actinomycetota</taxon>
        <taxon>Coriobacteriia</taxon>
        <taxon>Coriobacteriales</taxon>
        <taxon>Atopobiaceae</taxon>
        <taxon>Olsenella</taxon>
    </lineage>
</organism>
<reference evidence="4" key="1">
    <citation type="journal article" date="2021" name="PeerJ">
        <title>Extensive microbial diversity within the chicken gut microbiome revealed by metagenomics and culture.</title>
        <authorList>
            <person name="Gilroy R."/>
            <person name="Ravi A."/>
            <person name="Getino M."/>
            <person name="Pursley I."/>
            <person name="Horton D.L."/>
            <person name="Alikhan N.F."/>
            <person name="Baker D."/>
            <person name="Gharbi K."/>
            <person name="Hall N."/>
            <person name="Watson M."/>
            <person name="Adriaenssens E.M."/>
            <person name="Foster-Nyarko E."/>
            <person name="Jarju S."/>
            <person name="Secka A."/>
            <person name="Antonio M."/>
            <person name="Oren A."/>
            <person name="Chaudhuri R.R."/>
            <person name="La Ragione R."/>
            <person name="Hildebrand F."/>
            <person name="Pallen M.J."/>
        </authorList>
    </citation>
    <scope>NUCLEOTIDE SEQUENCE</scope>
    <source>
        <strain evidence="4">ChiHjej10B9-743</strain>
    </source>
</reference>
<dbReference type="Pfam" id="PF00005">
    <property type="entry name" value="ABC_tran"/>
    <property type="match status" value="1"/>
</dbReference>
<evidence type="ECO:0000256" key="2">
    <source>
        <dbReference type="ARBA" id="ARBA00022840"/>
    </source>
</evidence>
<dbReference type="InterPro" id="IPR027417">
    <property type="entry name" value="P-loop_NTPase"/>
</dbReference>